<dbReference type="PANTHER" id="PTHR43798:SF31">
    <property type="entry name" value="AB HYDROLASE SUPERFAMILY PROTEIN YCLE"/>
    <property type="match status" value="1"/>
</dbReference>
<dbReference type="SUPFAM" id="SSF53474">
    <property type="entry name" value="alpha/beta-Hydrolases"/>
    <property type="match status" value="1"/>
</dbReference>
<keyword evidence="4" id="KW-1185">Reference proteome</keyword>
<dbReference type="EMBL" id="QGNA01000009">
    <property type="protein sequence ID" value="PWS34028.1"/>
    <property type="molecule type" value="Genomic_DNA"/>
</dbReference>
<protein>
    <recommendedName>
        <fullName evidence="2">AB hydrolase-1 domain-containing protein</fullName>
    </recommendedName>
</protein>
<dbReference type="InterPro" id="IPR029058">
    <property type="entry name" value="AB_hydrolase_fold"/>
</dbReference>
<dbReference type="PANTHER" id="PTHR43798">
    <property type="entry name" value="MONOACYLGLYCEROL LIPASE"/>
    <property type="match status" value="1"/>
</dbReference>
<dbReference type="Proteomes" id="UP000245765">
    <property type="component" value="Unassembled WGS sequence"/>
</dbReference>
<evidence type="ECO:0000313" key="3">
    <source>
        <dbReference type="EMBL" id="PWS34028.1"/>
    </source>
</evidence>
<comment type="caution">
    <text evidence="3">The sequence shown here is derived from an EMBL/GenBank/DDBJ whole genome shotgun (WGS) entry which is preliminary data.</text>
</comment>
<gene>
    <name evidence="3" type="ORF">DFH01_27230</name>
</gene>
<accession>A0A317F923</accession>
<feature type="domain" description="AB hydrolase-1" evidence="2">
    <location>
        <begin position="64"/>
        <end position="273"/>
    </location>
</feature>
<name>A0A317F923_9PROT</name>
<dbReference type="RefSeq" id="WP_109873689.1">
    <property type="nucleotide sequence ID" value="NZ_QGNA01000009.1"/>
</dbReference>
<evidence type="ECO:0000256" key="1">
    <source>
        <dbReference type="ARBA" id="ARBA00022801"/>
    </source>
</evidence>
<dbReference type="GO" id="GO:0016787">
    <property type="term" value="F:hydrolase activity"/>
    <property type="evidence" value="ECO:0007669"/>
    <property type="project" value="UniProtKB-KW"/>
</dbReference>
<sequence length="299" mass="33001">MDSQTDALPGRAFDGLPVRAPLDASWAMRRIRLSTGADLAFTWRNGTGMPLLFLTANRTTRRIFDFVLAALDPANPVCVPDYRGLGESADLPAAADLDDHLDDIEDLCDALGWEEFAVIGQATGATLALMLATRLPDRVVALAAGDAAVSLRADVFDLFLQQVERHERGFATREDALAETPFRAEWSDAVAAQWLDTALRRDADGRLRWRYHTPSIVATQRALTEDLWPRIRVRLPTLLFHGEHCTVIDAEAMRTARRNIPQARFATLAGANHRLTQDAPGEFARLVGGFLAEEGFLAR</sequence>
<dbReference type="Gene3D" id="3.40.50.1820">
    <property type="entry name" value="alpha/beta hydrolase"/>
    <property type="match status" value="1"/>
</dbReference>
<evidence type="ECO:0000259" key="2">
    <source>
        <dbReference type="Pfam" id="PF00561"/>
    </source>
</evidence>
<dbReference type="InterPro" id="IPR050266">
    <property type="entry name" value="AB_hydrolase_sf"/>
</dbReference>
<dbReference type="GO" id="GO:0016020">
    <property type="term" value="C:membrane"/>
    <property type="evidence" value="ECO:0007669"/>
    <property type="project" value="TreeGrafter"/>
</dbReference>
<keyword evidence="1" id="KW-0378">Hydrolase</keyword>
<proteinExistence type="predicted"/>
<dbReference type="AlphaFoldDB" id="A0A317F923"/>
<organism evidence="3 4">
    <name type="scientific">Falsiroseomonas bella</name>
    <dbReference type="NCBI Taxonomy" id="2184016"/>
    <lineage>
        <taxon>Bacteria</taxon>
        <taxon>Pseudomonadati</taxon>
        <taxon>Pseudomonadota</taxon>
        <taxon>Alphaproteobacteria</taxon>
        <taxon>Acetobacterales</taxon>
        <taxon>Roseomonadaceae</taxon>
        <taxon>Falsiroseomonas</taxon>
    </lineage>
</organism>
<dbReference type="OrthoDB" id="9808398at2"/>
<dbReference type="Pfam" id="PF00561">
    <property type="entry name" value="Abhydrolase_1"/>
    <property type="match status" value="1"/>
</dbReference>
<reference evidence="4" key="1">
    <citation type="submission" date="2018-05" db="EMBL/GenBank/DDBJ databases">
        <authorList>
            <person name="Du Z."/>
            <person name="Wang X."/>
        </authorList>
    </citation>
    <scope>NUCLEOTIDE SEQUENCE [LARGE SCALE GENOMIC DNA]</scope>
    <source>
        <strain evidence="4">CQN31</strain>
    </source>
</reference>
<dbReference type="InterPro" id="IPR000073">
    <property type="entry name" value="AB_hydrolase_1"/>
</dbReference>
<evidence type="ECO:0000313" key="4">
    <source>
        <dbReference type="Proteomes" id="UP000245765"/>
    </source>
</evidence>